<organism evidence="5 6">
    <name type="scientific">Leifsonia virtsii</name>
    <dbReference type="NCBI Taxonomy" id="3035915"/>
    <lineage>
        <taxon>Bacteria</taxon>
        <taxon>Bacillati</taxon>
        <taxon>Actinomycetota</taxon>
        <taxon>Actinomycetes</taxon>
        <taxon>Micrococcales</taxon>
        <taxon>Microbacteriaceae</taxon>
        <taxon>Leifsonia</taxon>
    </lineage>
</organism>
<dbReference type="RefSeq" id="WP_301215143.1">
    <property type="nucleotide sequence ID" value="NZ_JAROCB010000001.1"/>
</dbReference>
<dbReference type="Proteomes" id="UP001174210">
    <property type="component" value="Unassembled WGS sequence"/>
</dbReference>
<name>A0ABT8ITH8_9MICO</name>
<dbReference type="InterPro" id="IPR041033">
    <property type="entry name" value="SpaA_PFL_dom_1"/>
</dbReference>
<dbReference type="Gene3D" id="2.60.40.10">
    <property type="entry name" value="Immunoglobulins"/>
    <property type="match status" value="2"/>
</dbReference>
<keyword evidence="1" id="KW-0812">Transmembrane</keyword>
<dbReference type="InterPro" id="IPR048834">
    <property type="entry name" value="SpaA_pre-album"/>
</dbReference>
<dbReference type="Pfam" id="PF17802">
    <property type="entry name" value="SpaA"/>
    <property type="match status" value="1"/>
</dbReference>
<feature type="domain" description="DUF7927" evidence="4">
    <location>
        <begin position="504"/>
        <end position="619"/>
    </location>
</feature>
<proteinExistence type="predicted"/>
<dbReference type="InterPro" id="IPR057687">
    <property type="entry name" value="DUF7927"/>
</dbReference>
<keyword evidence="1" id="KW-1133">Transmembrane helix</keyword>
<dbReference type="EMBL" id="JAROCB010000001">
    <property type="protein sequence ID" value="MDN4595712.1"/>
    <property type="molecule type" value="Genomic_DNA"/>
</dbReference>
<evidence type="ECO:0000313" key="6">
    <source>
        <dbReference type="Proteomes" id="UP001174210"/>
    </source>
</evidence>
<dbReference type="Pfam" id="PF20674">
    <property type="entry name" value="SpaA_3"/>
    <property type="match status" value="1"/>
</dbReference>
<dbReference type="Gene3D" id="2.60.120.260">
    <property type="entry name" value="Galactose-binding domain-like"/>
    <property type="match status" value="1"/>
</dbReference>
<feature type="transmembrane region" description="Helical" evidence="1">
    <location>
        <begin position="743"/>
        <end position="763"/>
    </location>
</feature>
<evidence type="ECO:0000259" key="4">
    <source>
        <dbReference type="Pfam" id="PF25549"/>
    </source>
</evidence>
<feature type="domain" description="SpaA-like prealbumin fold" evidence="2">
    <location>
        <begin position="672"/>
        <end position="719"/>
    </location>
</feature>
<dbReference type="InterPro" id="IPR013783">
    <property type="entry name" value="Ig-like_fold"/>
</dbReference>
<dbReference type="InterPro" id="IPR047589">
    <property type="entry name" value="DUF11_rpt"/>
</dbReference>
<evidence type="ECO:0000256" key="1">
    <source>
        <dbReference type="SAM" id="Phobius"/>
    </source>
</evidence>
<evidence type="ECO:0000313" key="5">
    <source>
        <dbReference type="EMBL" id="MDN4595712.1"/>
    </source>
</evidence>
<keyword evidence="6" id="KW-1185">Reference proteome</keyword>
<reference evidence="5" key="1">
    <citation type="submission" date="2023-03" db="EMBL/GenBank/DDBJ databases">
        <title>MT1 and MT2 Draft Genomes of Novel Species.</title>
        <authorList>
            <person name="Venkateswaran K."/>
        </authorList>
    </citation>
    <scope>NUCLEOTIDE SEQUENCE</scope>
    <source>
        <strain evidence="5">F6_8S_P_1A</strain>
    </source>
</reference>
<comment type="caution">
    <text evidence="5">The sequence shown here is derived from an EMBL/GenBank/DDBJ whole genome shotgun (WGS) entry which is preliminary data.</text>
</comment>
<sequence>MTSFHGGRRRRRRARTALALTVWAVLGVLLAIGAAPQHVSLAAAIPTIGCDADPNIFNTGYSQSKRGIAADGAVEERWSVAAGTGDLGLNWGYAPTPQGPLNPSLPGTVSYSNAYVGKVNNAWLTSPFNNAQWISGRYVPPATGRNQNSDWGNFYYQYTFQLDPKVDAATFRLAMDWYADNTVRGVWVNGRLAASTTQSPYDGWGFKAGNQVSTVLGGFVSGATNTILVQVGSTSSAEGFMAQVTSTALCPTLTVAKTVSGARVYAADQFTVAAKDGAGATLAAATTSGTGVSASAATRVAPGTYTIAETLAPGSQAAPEHYNGVLTCADRTNPGTTVATSGAYPSWTVTIPVGAPHDYLCTVMNAAKSFSVSKTVEPPPPAVVHPGEKVSYTVVVKNTGGTAFSGVGADVASFVDDLSRVRDDATYNGDATGGAVLNGSVLSWKGALAVGASATITYSVTVNQPGAGDGALVNTVAGGPSCAVQCSASTSTSVQSYLVEKTASTDAALPGDTVRYTVRVTNTSRLDFTAAAPATFTDDLSDVLREATYNGDATGGAVYTAPVLSWSGALAAGGTVTIGYSVTVTSPVKGDRSMVNTVVSAPSGSNCFPGSTDPRCTATVAIRVGDLSWWKVDATPGRNLLAGSAWRLEPTGGGAAVELEDCAAAPCAGADEDPLAGEFRLTGLRPGEYRLVETRAPAGFLLLTTPVVVTVTADGATELDPIVNHQVPVPVLPFTGGVGADTLTLVGGGLLIATAALAAVRPLRALVRRRRRMG</sequence>
<gene>
    <name evidence="5" type="ORF">P5G59_01030</name>
</gene>
<evidence type="ECO:0000259" key="3">
    <source>
        <dbReference type="Pfam" id="PF20674"/>
    </source>
</evidence>
<keyword evidence="1" id="KW-0472">Membrane</keyword>
<feature type="domain" description="DUF7927" evidence="4">
    <location>
        <begin position="371"/>
        <end position="478"/>
    </location>
</feature>
<accession>A0ABT8ITH8</accession>
<protein>
    <submittedName>
        <fullName evidence="5">SpaA isopeptide-forming pilin-related protein</fullName>
    </submittedName>
</protein>
<dbReference type="NCBIfam" id="TIGR01451">
    <property type="entry name" value="B_ant_repeat"/>
    <property type="match status" value="1"/>
</dbReference>
<feature type="domain" description="SpaA-like prealbumin fold" evidence="3">
    <location>
        <begin position="252"/>
        <end position="366"/>
    </location>
</feature>
<dbReference type="Pfam" id="PF25549">
    <property type="entry name" value="DUF7927"/>
    <property type="match status" value="2"/>
</dbReference>
<evidence type="ECO:0000259" key="2">
    <source>
        <dbReference type="Pfam" id="PF17802"/>
    </source>
</evidence>